<dbReference type="PANTHER" id="PTHR43175:SF3">
    <property type="entry name" value="CARBON DISULFIDE HYDROLASE"/>
    <property type="match status" value="1"/>
</dbReference>
<evidence type="ECO:0008006" key="7">
    <source>
        <dbReference type="Google" id="ProtNLM"/>
    </source>
</evidence>
<keyword evidence="3" id="KW-0479">Metal-binding</keyword>
<name>A0ABR3ZLH8_9PEZI</name>
<gene>
    <name evidence="5" type="ORF">Sste5346_002087</name>
</gene>
<evidence type="ECO:0000256" key="2">
    <source>
        <dbReference type="ARBA" id="ARBA00006217"/>
    </source>
</evidence>
<evidence type="ECO:0000256" key="3">
    <source>
        <dbReference type="ARBA" id="ARBA00022723"/>
    </source>
</evidence>
<evidence type="ECO:0000256" key="1">
    <source>
        <dbReference type="ARBA" id="ARBA00001947"/>
    </source>
</evidence>
<dbReference type="PANTHER" id="PTHR43175">
    <property type="entry name" value="CARBONIC ANHYDRASE"/>
    <property type="match status" value="1"/>
</dbReference>
<evidence type="ECO:0000313" key="6">
    <source>
        <dbReference type="Proteomes" id="UP001583186"/>
    </source>
</evidence>
<comment type="similarity">
    <text evidence="2">Belongs to the beta-class carbonic anhydrase family.</text>
</comment>
<comment type="caution">
    <text evidence="5">The sequence shown here is derived from an EMBL/GenBank/DDBJ whole genome shotgun (WGS) entry which is preliminary data.</text>
</comment>
<sequence>MAVSVADLLERNKTIEHSPAFYVSELQAANWEGISTLIVFVHRNMGGSVKTALRDIVTADTLFPTLKEICIIHHTDCGTTHVKEAAVKQHIKNTTKEDADIDIYTITGSIEESIQADLEWVRNSPYLREELKKNAQGFFYDIKTGLVTKVEPKIPL</sequence>
<protein>
    <recommendedName>
        <fullName evidence="7">Carbonic anhydrase</fullName>
    </recommendedName>
</protein>
<evidence type="ECO:0000256" key="4">
    <source>
        <dbReference type="ARBA" id="ARBA00022833"/>
    </source>
</evidence>
<dbReference type="Proteomes" id="UP001583186">
    <property type="component" value="Unassembled WGS sequence"/>
</dbReference>
<keyword evidence="4" id="KW-0862">Zinc</keyword>
<dbReference type="Gene3D" id="3.40.1050.10">
    <property type="entry name" value="Carbonic anhydrase"/>
    <property type="match status" value="1"/>
</dbReference>
<organism evidence="5 6">
    <name type="scientific">Sporothrix stenoceras</name>
    <dbReference type="NCBI Taxonomy" id="5173"/>
    <lineage>
        <taxon>Eukaryota</taxon>
        <taxon>Fungi</taxon>
        <taxon>Dikarya</taxon>
        <taxon>Ascomycota</taxon>
        <taxon>Pezizomycotina</taxon>
        <taxon>Sordariomycetes</taxon>
        <taxon>Sordariomycetidae</taxon>
        <taxon>Ophiostomatales</taxon>
        <taxon>Ophiostomataceae</taxon>
        <taxon>Sporothrix</taxon>
    </lineage>
</organism>
<dbReference type="InterPro" id="IPR001765">
    <property type="entry name" value="Carbonic_anhydrase"/>
</dbReference>
<dbReference type="InterPro" id="IPR036874">
    <property type="entry name" value="Carbonic_anhydrase_sf"/>
</dbReference>
<reference evidence="5 6" key="1">
    <citation type="journal article" date="2024" name="IMA Fungus">
        <title>IMA Genome - F19 : A genome assembly and annotation guide to empower mycologists, including annotated draft genome sequences of Ceratocystis pirilliformis, Diaporthe australafricana, Fusarium ophioides, Paecilomyces lecythidis, and Sporothrix stenoceras.</title>
        <authorList>
            <person name="Aylward J."/>
            <person name="Wilson A.M."/>
            <person name="Visagie C.M."/>
            <person name="Spraker J."/>
            <person name="Barnes I."/>
            <person name="Buitendag C."/>
            <person name="Ceriani C."/>
            <person name="Del Mar Angel L."/>
            <person name="du Plessis D."/>
            <person name="Fuchs T."/>
            <person name="Gasser K."/>
            <person name="Kramer D."/>
            <person name="Li W."/>
            <person name="Munsamy K."/>
            <person name="Piso A."/>
            <person name="Price J.L."/>
            <person name="Sonnekus B."/>
            <person name="Thomas C."/>
            <person name="van der Nest A."/>
            <person name="van Dijk A."/>
            <person name="van Heerden A."/>
            <person name="van Vuuren N."/>
            <person name="Yilmaz N."/>
            <person name="Duong T.A."/>
            <person name="van der Merwe N.A."/>
            <person name="Wingfield M.J."/>
            <person name="Wingfield B.D."/>
        </authorList>
    </citation>
    <scope>NUCLEOTIDE SEQUENCE [LARGE SCALE GENOMIC DNA]</scope>
    <source>
        <strain evidence="5 6">CMW 5346</strain>
    </source>
</reference>
<dbReference type="SMART" id="SM00947">
    <property type="entry name" value="Pro_CA"/>
    <property type="match status" value="1"/>
</dbReference>
<keyword evidence="6" id="KW-1185">Reference proteome</keyword>
<dbReference type="SUPFAM" id="SSF53056">
    <property type="entry name" value="beta-carbonic anhydrase, cab"/>
    <property type="match status" value="1"/>
</dbReference>
<evidence type="ECO:0000313" key="5">
    <source>
        <dbReference type="EMBL" id="KAL1901022.1"/>
    </source>
</evidence>
<dbReference type="EMBL" id="JAWCUI010000008">
    <property type="protein sequence ID" value="KAL1901022.1"/>
    <property type="molecule type" value="Genomic_DNA"/>
</dbReference>
<comment type="cofactor">
    <cofactor evidence="1">
        <name>Zn(2+)</name>
        <dbReference type="ChEBI" id="CHEBI:29105"/>
    </cofactor>
</comment>
<accession>A0ABR3ZLH8</accession>
<proteinExistence type="inferred from homology"/>